<evidence type="ECO:0000313" key="4">
    <source>
        <dbReference type="Proteomes" id="UP000593567"/>
    </source>
</evidence>
<comment type="caution">
    <text evidence="3">The sequence shown here is derived from an EMBL/GenBank/DDBJ whole genome shotgun (WGS) entry which is preliminary data.</text>
</comment>
<dbReference type="SUPFAM" id="SSF54001">
    <property type="entry name" value="Cysteine proteinases"/>
    <property type="match status" value="1"/>
</dbReference>
<accession>A0A7J7JTQ2</accession>
<protein>
    <recommendedName>
        <fullName evidence="1">Ubiquitin carboxyl-terminal hydrolase</fullName>
        <ecNumber evidence="1">3.4.19.12</ecNumber>
    </recommendedName>
</protein>
<dbReference type="EMBL" id="VXIV02001863">
    <property type="protein sequence ID" value="KAF6029021.1"/>
    <property type="molecule type" value="Genomic_DNA"/>
</dbReference>
<evidence type="ECO:0000313" key="3">
    <source>
        <dbReference type="EMBL" id="KAF6029021.1"/>
    </source>
</evidence>
<keyword evidence="4" id="KW-1185">Reference proteome</keyword>
<dbReference type="Gene3D" id="3.90.70.10">
    <property type="entry name" value="Cysteine proteinases"/>
    <property type="match status" value="1"/>
</dbReference>
<sequence length="873" mass="97739">MGVQPLMGEAPVAHLLKLHSQPRIKKVLKMDKIFCGLMEADNLNAEHKLKVIQMLKHSGTLPHDNSEVKRVLTASLSYWLHSKTSAKNAELSSAVFKAWAYKRVMLLIEVVAEELTKISNASIFPLSVSQFSNLLKFVLHSVDIQEVNTDAMETDLPVKSVQQTVSLISLVSNILPLVMSHCQELSDLANLSITLLENSVLLQQGGAALACSLVERLSLLRPTVGCNPKHFIQNSLTVSRLVKVLWSKSSTHKQLILQSLQTLFRIVSTNENAESVSVSLSTILQLVPESMIDEVCKNLLSDTSVKDNQITNALRHMITWLQWPKHVNLHLWIIRLCFGLAETGRLIILFEITSEMAATVAQKLWYRNIQSTVLQVLITLLLFNQSCPMAFHGIIPILEKAFGEVKEVDIKEELSRLVQTLIYMHPGYPELYHPLSALLAEYEVLSETCMQEMVKKYSVSVYNTSKKFTAFASQSKVEKRVDKVGLENLGNTCFLNSVVQALYNIDSFQSAILSSEMSSTPLLRGLQTVFAFLQLTQRASLSPHSFVKASLPTWFVEGEQQDSSEYMRFLLDSIHEETDKVNRQLTLQSDQKLLDYTLSFTGSDTVTTRCEKCSTMSSSHQKFYDISLHFDEESSNTDILDLTDMLGKAFKDENLVGDNQFYCNSCAGLQDATRSLSGFSLPSCLVLTLCRFSYNVKLNKHIKIRAPVQYPSNLEILNKKYMLNAVIVHSGTSLNGGHYYTYARSLSSPSGQWYLFNDSRVTPCASPAELSSKTCKNSRLSSDTPYLLFYTDMDSVPSTPLVGAMVNPTLRQLVVRDDLSLLREVQAAAERKSAEKKACQGNILSWYSYTDDDDNIPPGADNSIDLSGSRFIF</sequence>
<dbReference type="GO" id="GO:0004843">
    <property type="term" value="F:cysteine-type deubiquitinase activity"/>
    <property type="evidence" value="ECO:0007669"/>
    <property type="project" value="UniProtKB-UniRule"/>
</dbReference>
<dbReference type="InterPro" id="IPR018200">
    <property type="entry name" value="USP_CS"/>
</dbReference>
<evidence type="ECO:0000259" key="2">
    <source>
        <dbReference type="PROSITE" id="PS50235"/>
    </source>
</evidence>
<dbReference type="Pfam" id="PF21246">
    <property type="entry name" value="Usp38-like_N"/>
    <property type="match status" value="1"/>
</dbReference>
<dbReference type="InterPro" id="IPR001394">
    <property type="entry name" value="Peptidase_C19_UCH"/>
</dbReference>
<dbReference type="PROSITE" id="PS50235">
    <property type="entry name" value="USP_3"/>
    <property type="match status" value="1"/>
</dbReference>
<reference evidence="3" key="1">
    <citation type="submission" date="2020-06" db="EMBL/GenBank/DDBJ databases">
        <title>Draft genome of Bugula neritina, a colonial animal packing powerful symbionts and potential medicines.</title>
        <authorList>
            <person name="Rayko M."/>
        </authorList>
    </citation>
    <scope>NUCLEOTIDE SEQUENCE [LARGE SCALE GENOMIC DNA]</scope>
    <source>
        <strain evidence="3">Kwan_BN1</strain>
    </source>
</reference>
<keyword evidence="1" id="KW-0378">Hydrolase</keyword>
<dbReference type="GO" id="GO:0006508">
    <property type="term" value="P:proteolysis"/>
    <property type="evidence" value="ECO:0007669"/>
    <property type="project" value="UniProtKB-KW"/>
</dbReference>
<dbReference type="Pfam" id="PF00443">
    <property type="entry name" value="UCH"/>
    <property type="match status" value="1"/>
</dbReference>
<keyword evidence="1" id="KW-0645">Protease</keyword>
<keyword evidence="1" id="KW-0833">Ubl conjugation pathway</keyword>
<dbReference type="InterPro" id="IPR049407">
    <property type="entry name" value="Usp38-like_N"/>
</dbReference>
<dbReference type="InterPro" id="IPR050164">
    <property type="entry name" value="Peptidase_C19"/>
</dbReference>
<comment type="similarity">
    <text evidence="1">Belongs to the peptidase C19 family.</text>
</comment>
<feature type="domain" description="USP" evidence="2">
    <location>
        <begin position="484"/>
        <end position="793"/>
    </location>
</feature>
<dbReference type="InterPro" id="IPR038765">
    <property type="entry name" value="Papain-like_cys_pep_sf"/>
</dbReference>
<dbReference type="OrthoDB" id="2420415at2759"/>
<keyword evidence="1" id="KW-0788">Thiol protease</keyword>
<evidence type="ECO:0000256" key="1">
    <source>
        <dbReference type="RuleBase" id="RU366025"/>
    </source>
</evidence>
<name>A0A7J7JTQ2_BUGNE</name>
<dbReference type="PANTHER" id="PTHR24006">
    <property type="entry name" value="UBIQUITIN CARBOXYL-TERMINAL HYDROLASE"/>
    <property type="match status" value="1"/>
</dbReference>
<dbReference type="Proteomes" id="UP000593567">
    <property type="component" value="Unassembled WGS sequence"/>
</dbReference>
<dbReference type="AlphaFoldDB" id="A0A7J7JTQ2"/>
<dbReference type="EC" id="3.4.19.12" evidence="1"/>
<dbReference type="InterPro" id="IPR028889">
    <property type="entry name" value="USP"/>
</dbReference>
<dbReference type="GO" id="GO:0016579">
    <property type="term" value="P:protein deubiquitination"/>
    <property type="evidence" value="ECO:0007669"/>
    <property type="project" value="InterPro"/>
</dbReference>
<proteinExistence type="inferred from homology"/>
<organism evidence="3 4">
    <name type="scientific">Bugula neritina</name>
    <name type="common">Brown bryozoan</name>
    <name type="synonym">Sertularia neritina</name>
    <dbReference type="NCBI Taxonomy" id="10212"/>
    <lineage>
        <taxon>Eukaryota</taxon>
        <taxon>Metazoa</taxon>
        <taxon>Spiralia</taxon>
        <taxon>Lophotrochozoa</taxon>
        <taxon>Bryozoa</taxon>
        <taxon>Gymnolaemata</taxon>
        <taxon>Cheilostomatida</taxon>
        <taxon>Flustrina</taxon>
        <taxon>Buguloidea</taxon>
        <taxon>Bugulidae</taxon>
        <taxon>Bugula</taxon>
    </lineage>
</organism>
<dbReference type="PANTHER" id="PTHR24006:SF908">
    <property type="entry name" value="DEUBIQUITINATING APOPTOTIC INHIBITOR, ISOFORM A"/>
    <property type="match status" value="1"/>
</dbReference>
<dbReference type="PROSITE" id="PS00973">
    <property type="entry name" value="USP_2"/>
    <property type="match status" value="1"/>
</dbReference>
<dbReference type="GO" id="GO:0005829">
    <property type="term" value="C:cytosol"/>
    <property type="evidence" value="ECO:0007669"/>
    <property type="project" value="TreeGrafter"/>
</dbReference>
<gene>
    <name evidence="3" type="ORF">EB796_012665</name>
</gene>
<comment type="catalytic activity">
    <reaction evidence="1">
        <text>Thiol-dependent hydrolysis of ester, thioester, amide, peptide and isopeptide bonds formed by the C-terminal Gly of ubiquitin (a 76-residue protein attached to proteins as an intracellular targeting signal).</text>
        <dbReference type="EC" id="3.4.19.12"/>
    </reaction>
</comment>
<dbReference type="GO" id="GO:0005634">
    <property type="term" value="C:nucleus"/>
    <property type="evidence" value="ECO:0007669"/>
    <property type="project" value="TreeGrafter"/>
</dbReference>
<dbReference type="PROSITE" id="PS00972">
    <property type="entry name" value="USP_1"/>
    <property type="match status" value="1"/>
</dbReference>